<sequence length="202" mass="22021">MYSNNPYAQGGWYNPANPNAAGQPGHPQGSYPPTFGALPGSSGTATSVIEFKFNSFNIDIFNCVVRGPKDVVYFTVSSDTTYPETTTIAKPGGQVIGTVEWHQHPFVEVRGQVAKQRVSQWLTMSADSSHRTMTVHGRTYAWVPRGNGIYLYSTGPTQEQFARISRGQHSVSLEIASQAIQAGIFEATVVATLLIQCGRYID</sequence>
<feature type="region of interest" description="Disordered" evidence="1">
    <location>
        <begin position="14"/>
        <end position="37"/>
    </location>
</feature>
<reference evidence="3 4" key="1">
    <citation type="journal article" date="2019" name="Nat. Ecol. Evol.">
        <title>Megaphylogeny resolves global patterns of mushroom evolution.</title>
        <authorList>
            <person name="Varga T."/>
            <person name="Krizsan K."/>
            <person name="Foldi C."/>
            <person name="Dima B."/>
            <person name="Sanchez-Garcia M."/>
            <person name="Sanchez-Ramirez S."/>
            <person name="Szollosi G.J."/>
            <person name="Szarkandi J.G."/>
            <person name="Papp V."/>
            <person name="Albert L."/>
            <person name="Andreopoulos W."/>
            <person name="Angelini C."/>
            <person name="Antonin V."/>
            <person name="Barry K.W."/>
            <person name="Bougher N.L."/>
            <person name="Buchanan P."/>
            <person name="Buyck B."/>
            <person name="Bense V."/>
            <person name="Catcheside P."/>
            <person name="Chovatia M."/>
            <person name="Cooper J."/>
            <person name="Damon W."/>
            <person name="Desjardin D."/>
            <person name="Finy P."/>
            <person name="Geml J."/>
            <person name="Haridas S."/>
            <person name="Hughes K."/>
            <person name="Justo A."/>
            <person name="Karasinski D."/>
            <person name="Kautmanova I."/>
            <person name="Kiss B."/>
            <person name="Kocsube S."/>
            <person name="Kotiranta H."/>
            <person name="LaButti K.M."/>
            <person name="Lechner B.E."/>
            <person name="Liimatainen K."/>
            <person name="Lipzen A."/>
            <person name="Lukacs Z."/>
            <person name="Mihaltcheva S."/>
            <person name="Morgado L.N."/>
            <person name="Niskanen T."/>
            <person name="Noordeloos M.E."/>
            <person name="Ohm R.A."/>
            <person name="Ortiz-Santana B."/>
            <person name="Ovrebo C."/>
            <person name="Racz N."/>
            <person name="Riley R."/>
            <person name="Savchenko A."/>
            <person name="Shiryaev A."/>
            <person name="Soop K."/>
            <person name="Spirin V."/>
            <person name="Szebenyi C."/>
            <person name="Tomsovsky M."/>
            <person name="Tulloss R.E."/>
            <person name="Uehling J."/>
            <person name="Grigoriev I.V."/>
            <person name="Vagvolgyi C."/>
            <person name="Papp T."/>
            <person name="Martin F.M."/>
            <person name="Miettinen O."/>
            <person name="Hibbett D.S."/>
            <person name="Nagy L.G."/>
        </authorList>
    </citation>
    <scope>NUCLEOTIDE SEQUENCE [LARGE SCALE GENOMIC DNA]</scope>
    <source>
        <strain evidence="3 4">CBS 166.37</strain>
    </source>
</reference>
<dbReference type="InterPro" id="IPR046528">
    <property type="entry name" value="DUF6593"/>
</dbReference>
<accession>A0A5C3LYH9</accession>
<keyword evidence="4" id="KW-1185">Reference proteome</keyword>
<evidence type="ECO:0000313" key="3">
    <source>
        <dbReference type="EMBL" id="TFK37735.1"/>
    </source>
</evidence>
<dbReference type="Pfam" id="PF20236">
    <property type="entry name" value="DUF6593"/>
    <property type="match status" value="1"/>
</dbReference>
<proteinExistence type="predicted"/>
<evidence type="ECO:0000256" key="1">
    <source>
        <dbReference type="SAM" id="MobiDB-lite"/>
    </source>
</evidence>
<feature type="domain" description="DUF6593" evidence="2">
    <location>
        <begin position="59"/>
        <end position="195"/>
    </location>
</feature>
<protein>
    <recommendedName>
        <fullName evidence="2">DUF6593 domain-containing protein</fullName>
    </recommendedName>
</protein>
<dbReference type="OrthoDB" id="3191568at2759"/>
<dbReference type="AlphaFoldDB" id="A0A5C3LYH9"/>
<dbReference type="STRING" id="68775.A0A5C3LYH9"/>
<dbReference type="Proteomes" id="UP000308652">
    <property type="component" value="Unassembled WGS sequence"/>
</dbReference>
<evidence type="ECO:0000259" key="2">
    <source>
        <dbReference type="Pfam" id="PF20236"/>
    </source>
</evidence>
<evidence type="ECO:0000313" key="4">
    <source>
        <dbReference type="Proteomes" id="UP000308652"/>
    </source>
</evidence>
<gene>
    <name evidence="3" type="ORF">BDQ12DRAFT_705707</name>
</gene>
<dbReference type="EMBL" id="ML213606">
    <property type="protein sequence ID" value="TFK37735.1"/>
    <property type="molecule type" value="Genomic_DNA"/>
</dbReference>
<organism evidence="3 4">
    <name type="scientific">Crucibulum laeve</name>
    <dbReference type="NCBI Taxonomy" id="68775"/>
    <lineage>
        <taxon>Eukaryota</taxon>
        <taxon>Fungi</taxon>
        <taxon>Dikarya</taxon>
        <taxon>Basidiomycota</taxon>
        <taxon>Agaricomycotina</taxon>
        <taxon>Agaricomycetes</taxon>
        <taxon>Agaricomycetidae</taxon>
        <taxon>Agaricales</taxon>
        <taxon>Agaricineae</taxon>
        <taxon>Nidulariaceae</taxon>
        <taxon>Crucibulum</taxon>
    </lineage>
</organism>
<name>A0A5C3LYH9_9AGAR</name>